<feature type="compositionally biased region" description="Basic residues" evidence="1">
    <location>
        <begin position="50"/>
        <end position="68"/>
    </location>
</feature>
<sequence length="68" mass="7781">MSTDFEAVIKSLCPEVSADLTEKEKNALPAMAIAAQGILHYARQRTLATTRRHPRSSRRRRRNHRVPL</sequence>
<dbReference type="KEGG" id="kne:92178014"/>
<feature type="region of interest" description="Disordered" evidence="1">
    <location>
        <begin position="44"/>
        <end position="68"/>
    </location>
</feature>
<name>A0AAW0Z3X1_9TREE</name>
<accession>A0AAW0Z3X1</accession>
<evidence type="ECO:0000313" key="3">
    <source>
        <dbReference type="Proteomes" id="UP001388673"/>
    </source>
</evidence>
<gene>
    <name evidence="2" type="ORF">IAR55_000754</name>
</gene>
<proteinExistence type="predicted"/>
<dbReference type="AlphaFoldDB" id="A0AAW0Z3X1"/>
<dbReference type="Proteomes" id="UP001388673">
    <property type="component" value="Unassembled WGS sequence"/>
</dbReference>
<comment type="caution">
    <text evidence="2">The sequence shown here is derived from an EMBL/GenBank/DDBJ whole genome shotgun (WGS) entry which is preliminary data.</text>
</comment>
<protein>
    <submittedName>
        <fullName evidence="2">Uncharacterized protein</fullName>
    </submittedName>
</protein>
<dbReference type="RefSeq" id="XP_066805089.1">
    <property type="nucleotide sequence ID" value="XM_066943888.1"/>
</dbReference>
<organism evidence="2 3">
    <name type="scientific">Kwoniella newhampshirensis</name>
    <dbReference type="NCBI Taxonomy" id="1651941"/>
    <lineage>
        <taxon>Eukaryota</taxon>
        <taxon>Fungi</taxon>
        <taxon>Dikarya</taxon>
        <taxon>Basidiomycota</taxon>
        <taxon>Agaricomycotina</taxon>
        <taxon>Tremellomycetes</taxon>
        <taxon>Tremellales</taxon>
        <taxon>Cryptococcaceae</taxon>
        <taxon>Kwoniella</taxon>
    </lineage>
</organism>
<keyword evidence="3" id="KW-1185">Reference proteome</keyword>
<dbReference type="GeneID" id="92178014"/>
<evidence type="ECO:0000256" key="1">
    <source>
        <dbReference type="SAM" id="MobiDB-lite"/>
    </source>
</evidence>
<evidence type="ECO:0000313" key="2">
    <source>
        <dbReference type="EMBL" id="KAK8865610.1"/>
    </source>
</evidence>
<dbReference type="EMBL" id="JBCAWK010000002">
    <property type="protein sequence ID" value="KAK8865610.1"/>
    <property type="molecule type" value="Genomic_DNA"/>
</dbReference>
<reference evidence="2 3" key="1">
    <citation type="journal article" date="2024" name="bioRxiv">
        <title>Comparative genomics of Cryptococcus and Kwoniella reveals pathogenesis evolution and contrasting karyotype dynamics via intercentromeric recombination or chromosome fusion.</title>
        <authorList>
            <person name="Coelho M.A."/>
            <person name="David-Palma M."/>
            <person name="Shea T."/>
            <person name="Bowers K."/>
            <person name="McGinley-Smith S."/>
            <person name="Mohammad A.W."/>
            <person name="Gnirke A."/>
            <person name="Yurkov A.M."/>
            <person name="Nowrousian M."/>
            <person name="Sun S."/>
            <person name="Cuomo C.A."/>
            <person name="Heitman J."/>
        </authorList>
    </citation>
    <scope>NUCLEOTIDE SEQUENCE [LARGE SCALE GENOMIC DNA]</scope>
    <source>
        <strain evidence="2 3">CBS 13917</strain>
    </source>
</reference>